<keyword evidence="1" id="KW-0802">TPR repeat</keyword>
<evidence type="ECO:0000313" key="3">
    <source>
        <dbReference type="Proteomes" id="UP000702544"/>
    </source>
</evidence>
<sequence>MFVLVDRISVALRQDLEIPEAHLNETPDLPLAEIHTASLPAFRAAMAGRYTMIMKEDWEASAEHLQRAVSEDSTYAFAHFYNYTNSLLRNDMGTARESIETTIAHAYKLPERVQFEVRSTYYRFVKQDIDRSIAVAEMYAELYPDDLAAHQLMAALYADNGEREKAISEYKRTLELDPSRYGALRTIGILYQAQGEFEQARSYFERYAEQFPNEARSFTNLGTLSRLQGDHEAAYDYFQRAALIDPNDSGVILDHAWAEYNMGRLDAALEHLEEALEAAVTTQERVAALNAFRAYYHRRGQLRRAVEYMHRKWTEAEGSQPPLLAAQTKLFDLDVYVDAGMVQAAYDTLAAVEQRLEPPLDLVLPLGRMQIAQALDDADEIEGASAGIERLIAGLGIEALRWMQISGEGRALALRGNCEQALISYERALELEPTSIGIHRRIGECHRQIGDLATAEASLRRALSVSPYDARAHTELARVYAEMDEAARARRHLETALRIWADADPVYEPAAEARELLASLPATS</sequence>
<accession>A0AAE4Z5R9</accession>
<dbReference type="EMBL" id="JAACAK010000032">
    <property type="protein sequence ID" value="NIR74274.1"/>
    <property type="molecule type" value="Genomic_DNA"/>
</dbReference>
<feature type="repeat" description="TPR" evidence="1">
    <location>
        <begin position="402"/>
        <end position="435"/>
    </location>
</feature>
<dbReference type="Gene3D" id="1.25.40.10">
    <property type="entry name" value="Tetratricopeptide repeat domain"/>
    <property type="match status" value="3"/>
</dbReference>
<dbReference type="PROSITE" id="PS50005">
    <property type="entry name" value="TPR"/>
    <property type="match status" value="5"/>
</dbReference>
<dbReference type="GO" id="GO:0006493">
    <property type="term" value="P:protein O-linked glycosylation"/>
    <property type="evidence" value="ECO:0007669"/>
    <property type="project" value="InterPro"/>
</dbReference>
<reference evidence="2 3" key="1">
    <citation type="submission" date="2020-01" db="EMBL/GenBank/DDBJ databases">
        <title>Genomes assembled from Gulf of Kutch pelagic sediment metagenomes.</title>
        <authorList>
            <person name="Chandrashekar M."/>
            <person name="Mahajan M.S."/>
            <person name="Dave K.J."/>
            <person name="Vatsa P."/>
            <person name="Nathani N.M."/>
        </authorList>
    </citation>
    <scope>NUCLEOTIDE SEQUENCE [LARGE SCALE GENOMIC DNA]</scope>
    <source>
        <strain evidence="2">KS3-K002</strain>
    </source>
</reference>
<evidence type="ECO:0000313" key="2">
    <source>
        <dbReference type="EMBL" id="NIR74274.1"/>
    </source>
</evidence>
<feature type="repeat" description="TPR" evidence="1">
    <location>
        <begin position="215"/>
        <end position="248"/>
    </location>
</feature>
<dbReference type="SMART" id="SM00028">
    <property type="entry name" value="TPR"/>
    <property type="match status" value="7"/>
</dbReference>
<dbReference type="Pfam" id="PF14559">
    <property type="entry name" value="TPR_19"/>
    <property type="match status" value="1"/>
</dbReference>
<dbReference type="PANTHER" id="PTHR44366">
    <property type="entry name" value="UDP-N-ACETYLGLUCOSAMINE--PEPTIDE N-ACETYLGLUCOSAMINYLTRANSFERASE 110 KDA SUBUNIT"/>
    <property type="match status" value="1"/>
</dbReference>
<dbReference type="Proteomes" id="UP000702544">
    <property type="component" value="Unassembled WGS sequence"/>
</dbReference>
<proteinExistence type="predicted"/>
<feature type="repeat" description="TPR" evidence="1">
    <location>
        <begin position="436"/>
        <end position="469"/>
    </location>
</feature>
<dbReference type="Pfam" id="PF13432">
    <property type="entry name" value="TPR_16"/>
    <property type="match status" value="1"/>
</dbReference>
<dbReference type="PANTHER" id="PTHR44366:SF1">
    <property type="entry name" value="UDP-N-ACETYLGLUCOSAMINE--PEPTIDE N-ACETYLGLUCOSAMINYLTRANSFERASE 110 KDA SUBUNIT"/>
    <property type="match status" value="1"/>
</dbReference>
<dbReference type="GO" id="GO:0097363">
    <property type="term" value="F:protein O-acetylglucosaminyltransferase activity"/>
    <property type="evidence" value="ECO:0007669"/>
    <property type="project" value="TreeGrafter"/>
</dbReference>
<feature type="repeat" description="TPR" evidence="1">
    <location>
        <begin position="181"/>
        <end position="214"/>
    </location>
</feature>
<dbReference type="SUPFAM" id="SSF48452">
    <property type="entry name" value="TPR-like"/>
    <property type="match status" value="1"/>
</dbReference>
<dbReference type="InterPro" id="IPR019734">
    <property type="entry name" value="TPR_rpt"/>
</dbReference>
<gene>
    <name evidence="2" type="ORF">GWO12_04050</name>
</gene>
<dbReference type="AlphaFoldDB" id="A0AAE4Z5R9"/>
<feature type="repeat" description="TPR" evidence="1">
    <location>
        <begin position="147"/>
        <end position="180"/>
    </location>
</feature>
<evidence type="ECO:0000256" key="1">
    <source>
        <dbReference type="PROSITE-ProRule" id="PRU00339"/>
    </source>
</evidence>
<dbReference type="Pfam" id="PF13181">
    <property type="entry name" value="TPR_8"/>
    <property type="match status" value="1"/>
</dbReference>
<organism evidence="2 3">
    <name type="scientific">Candidatus Kutchimonas denitrificans</name>
    <dbReference type="NCBI Taxonomy" id="3056748"/>
    <lineage>
        <taxon>Bacteria</taxon>
        <taxon>Pseudomonadati</taxon>
        <taxon>Gemmatimonadota</taxon>
        <taxon>Gemmatimonadia</taxon>
        <taxon>Candidatus Palauibacterales</taxon>
        <taxon>Candidatus Palauibacteraceae</taxon>
        <taxon>Candidatus Kutchimonas</taxon>
    </lineage>
</organism>
<dbReference type="InterPro" id="IPR037919">
    <property type="entry name" value="OGT"/>
</dbReference>
<comment type="caution">
    <text evidence="2">The sequence shown here is derived from an EMBL/GenBank/DDBJ whole genome shotgun (WGS) entry which is preliminary data.</text>
</comment>
<name>A0AAE4Z5R9_9BACT</name>
<dbReference type="InterPro" id="IPR011990">
    <property type="entry name" value="TPR-like_helical_dom_sf"/>
</dbReference>
<protein>
    <submittedName>
        <fullName evidence="2">Tetratricopeptide repeat protein</fullName>
    </submittedName>
</protein>